<feature type="domain" description="Aldehyde dehydrogenase" evidence="7">
    <location>
        <begin position="28"/>
        <end position="486"/>
    </location>
</feature>
<evidence type="ECO:0000256" key="2">
    <source>
        <dbReference type="ARBA" id="ARBA00023002"/>
    </source>
</evidence>
<comment type="caution">
    <text evidence="8">The sequence shown here is derived from an EMBL/GenBank/DDBJ whole genome shotgun (WGS) entry which is preliminary data.</text>
</comment>
<accession>A0A4Y3MA83</accession>
<sequence length="512" mass="54035">MTASLRTEVKTLLDSLGVSADLYTGGSLTVKSPLTGEVIAEVAEIGAEQAKAAIASSVDAFKAWRKVPAPRRGELVRLLGEELRTNKEALGRLVTLEVGKVPSEGLGEVQEMIDICDFAVGLSRQLYGLTIQSERPDHRLTEQWHPAGAVGIISAFNFPVAVWSWNAALALVCGDSVIWKPSEKTPLTALATQALFLKAAARFGSDAPAALSMLLVGGRGIGELMVEDRRVPVISATGSTRMGRDVGERVARRFGRSILELGGNNASIVTPSADLDLTLRAVAFGAMGTAGQRCTTLRRLLVHFSVYDTLVPKLVNVYKAISVGNPVEGDALVGPLIDAASFKMMQDSLKAAADAGGTVHGGTRVDVNGEASFYVRPAMVEMPSQTGPVLEETFAPILYVMKYDTLDEAIALQNDVVQGLSSSIFATDIREVEQFLSAQGSDCGIANVNMGPSGAEIGGAFGGEKETGGGRESGSDAWKAYMRRQTNAINYGRTLPLAQGVKFDVDGGSADA</sequence>
<dbReference type="GO" id="GO:0004029">
    <property type="term" value="F:aldehyde dehydrogenase (NAD+) activity"/>
    <property type="evidence" value="ECO:0007669"/>
    <property type="project" value="UniProtKB-EC"/>
</dbReference>
<reference evidence="8 9" key="1">
    <citation type="submission" date="2019-06" db="EMBL/GenBank/DDBJ databases">
        <title>Whole genome shotgun sequence of Gluconobacter roseus NBRC 3990.</title>
        <authorList>
            <person name="Hosoyama A."/>
            <person name="Uohara A."/>
            <person name="Ohji S."/>
            <person name="Ichikawa N."/>
        </authorList>
    </citation>
    <scope>NUCLEOTIDE SEQUENCE [LARGE SCALE GENOMIC DNA]</scope>
    <source>
        <strain evidence="8 9">NBRC 3990</strain>
    </source>
</reference>
<dbReference type="CDD" id="cd07130">
    <property type="entry name" value="ALDH_F7_AASADH"/>
    <property type="match status" value="1"/>
</dbReference>
<dbReference type="InterPro" id="IPR016163">
    <property type="entry name" value="Ald_DH_C"/>
</dbReference>
<feature type="active site" evidence="5">
    <location>
        <position position="260"/>
    </location>
</feature>
<dbReference type="InterPro" id="IPR029510">
    <property type="entry name" value="Ald_DH_CS_GLU"/>
</dbReference>
<dbReference type="SUPFAM" id="SSF53720">
    <property type="entry name" value="ALDH-like"/>
    <property type="match status" value="1"/>
</dbReference>
<comment type="subunit">
    <text evidence="1">Homotetramer.</text>
</comment>
<dbReference type="RefSeq" id="WP_062509087.1">
    <property type="nucleotide sequence ID" value="NZ_BAQZ01000018.1"/>
</dbReference>
<dbReference type="EC" id="1.2.1.3" evidence="4"/>
<dbReference type="PROSITE" id="PS00687">
    <property type="entry name" value="ALDEHYDE_DEHYDR_GLU"/>
    <property type="match status" value="1"/>
</dbReference>
<dbReference type="Proteomes" id="UP000320772">
    <property type="component" value="Unassembled WGS sequence"/>
</dbReference>
<organism evidence="8 9">
    <name type="scientific">Gluconobacter roseus NBRC 3990</name>
    <dbReference type="NCBI Taxonomy" id="1307950"/>
    <lineage>
        <taxon>Bacteria</taxon>
        <taxon>Pseudomonadati</taxon>
        <taxon>Pseudomonadota</taxon>
        <taxon>Alphaproteobacteria</taxon>
        <taxon>Acetobacterales</taxon>
        <taxon>Acetobacteraceae</taxon>
        <taxon>Gluconobacter</taxon>
    </lineage>
</organism>
<dbReference type="Gene3D" id="3.40.605.10">
    <property type="entry name" value="Aldehyde Dehydrogenase, Chain A, domain 1"/>
    <property type="match status" value="1"/>
</dbReference>
<evidence type="ECO:0000259" key="7">
    <source>
        <dbReference type="Pfam" id="PF00171"/>
    </source>
</evidence>
<dbReference type="InterPro" id="IPR015590">
    <property type="entry name" value="Aldehyde_DH_dom"/>
</dbReference>
<evidence type="ECO:0000256" key="3">
    <source>
        <dbReference type="ARBA" id="ARBA00023027"/>
    </source>
</evidence>
<dbReference type="EMBL" id="BJLY01000001">
    <property type="protein sequence ID" value="GEB03239.1"/>
    <property type="molecule type" value="Genomic_DNA"/>
</dbReference>
<evidence type="ECO:0000256" key="4">
    <source>
        <dbReference type="ARBA" id="ARBA00024226"/>
    </source>
</evidence>
<evidence type="ECO:0000313" key="9">
    <source>
        <dbReference type="Proteomes" id="UP000320772"/>
    </source>
</evidence>
<dbReference type="InterPro" id="IPR016162">
    <property type="entry name" value="Ald_DH_N"/>
</dbReference>
<dbReference type="InterPro" id="IPR016161">
    <property type="entry name" value="Ald_DH/histidinol_DH"/>
</dbReference>
<evidence type="ECO:0000313" key="8">
    <source>
        <dbReference type="EMBL" id="GEB03239.1"/>
    </source>
</evidence>
<dbReference type="PANTHER" id="PTHR43521:SF1">
    <property type="entry name" value="ALPHA-AMINOADIPIC SEMIALDEHYDE DEHYDROGENASE"/>
    <property type="match status" value="1"/>
</dbReference>
<keyword evidence="3" id="KW-0520">NAD</keyword>
<evidence type="ECO:0000256" key="1">
    <source>
        <dbReference type="ARBA" id="ARBA00011881"/>
    </source>
</evidence>
<evidence type="ECO:0000256" key="6">
    <source>
        <dbReference type="RuleBase" id="RU003345"/>
    </source>
</evidence>
<dbReference type="Pfam" id="PF00171">
    <property type="entry name" value="Aldedh"/>
    <property type="match status" value="1"/>
</dbReference>
<keyword evidence="9" id="KW-1185">Reference proteome</keyword>
<dbReference type="Gene3D" id="3.40.309.10">
    <property type="entry name" value="Aldehyde Dehydrogenase, Chain A, domain 2"/>
    <property type="match status" value="1"/>
</dbReference>
<proteinExistence type="inferred from homology"/>
<keyword evidence="2 6" id="KW-0560">Oxidoreductase</keyword>
<protein>
    <recommendedName>
        <fullName evidence="4">aldehyde dehydrogenase (NAD(+))</fullName>
        <ecNumber evidence="4">1.2.1.3</ecNumber>
    </recommendedName>
</protein>
<dbReference type="STRING" id="586239.AD943_06355"/>
<dbReference type="InterPro" id="IPR044638">
    <property type="entry name" value="ALDH7A1-like"/>
</dbReference>
<dbReference type="PANTHER" id="PTHR43521">
    <property type="entry name" value="ALPHA-AMINOADIPIC SEMIALDEHYDE DEHYDROGENASE"/>
    <property type="match status" value="1"/>
</dbReference>
<comment type="similarity">
    <text evidence="6">Belongs to the aldehyde dehydrogenase family.</text>
</comment>
<evidence type="ECO:0000256" key="5">
    <source>
        <dbReference type="PROSITE-ProRule" id="PRU10007"/>
    </source>
</evidence>
<gene>
    <name evidence="8" type="ORF">GRO01_08150</name>
</gene>
<name>A0A4Y3MA83_9PROT</name>
<dbReference type="AlphaFoldDB" id="A0A4Y3MA83"/>